<dbReference type="AlphaFoldDB" id="A0A1H3Z5T3"/>
<reference evidence="9 10" key="1">
    <citation type="submission" date="2016-10" db="EMBL/GenBank/DDBJ databases">
        <authorList>
            <person name="de Groot N.N."/>
        </authorList>
    </citation>
    <scope>NUCLEOTIDE SEQUENCE [LARGE SCALE GENOMIC DNA]</scope>
    <source>
        <strain evidence="9 10">Vu-144</strain>
    </source>
</reference>
<dbReference type="GO" id="GO:0009279">
    <property type="term" value="C:cell outer membrane"/>
    <property type="evidence" value="ECO:0007669"/>
    <property type="project" value="UniProtKB-SubCell"/>
</dbReference>
<dbReference type="InterPro" id="IPR011990">
    <property type="entry name" value="TPR-like_helical_dom_sf"/>
</dbReference>
<dbReference type="STRING" id="551991.SAMN05192529_11038"/>
<comment type="similarity">
    <text evidence="2">Belongs to the SusD family.</text>
</comment>
<accession>A0A1H3Z5T3</accession>
<keyword evidence="5" id="KW-0998">Cell outer membrane</keyword>
<feature type="signal peptide" evidence="6">
    <location>
        <begin position="1"/>
        <end position="24"/>
    </location>
</feature>
<organism evidence="9 10">
    <name type="scientific">Arachidicoccus rhizosphaerae</name>
    <dbReference type="NCBI Taxonomy" id="551991"/>
    <lineage>
        <taxon>Bacteria</taxon>
        <taxon>Pseudomonadati</taxon>
        <taxon>Bacteroidota</taxon>
        <taxon>Chitinophagia</taxon>
        <taxon>Chitinophagales</taxon>
        <taxon>Chitinophagaceae</taxon>
        <taxon>Arachidicoccus</taxon>
    </lineage>
</organism>
<evidence type="ECO:0000313" key="10">
    <source>
        <dbReference type="Proteomes" id="UP000199041"/>
    </source>
</evidence>
<evidence type="ECO:0000256" key="6">
    <source>
        <dbReference type="SAM" id="SignalP"/>
    </source>
</evidence>
<evidence type="ECO:0000256" key="4">
    <source>
        <dbReference type="ARBA" id="ARBA00023136"/>
    </source>
</evidence>
<dbReference type="SUPFAM" id="SSF48452">
    <property type="entry name" value="TPR-like"/>
    <property type="match status" value="1"/>
</dbReference>
<keyword evidence="3 6" id="KW-0732">Signal</keyword>
<dbReference type="EMBL" id="FNQY01000010">
    <property type="protein sequence ID" value="SEA19030.1"/>
    <property type="molecule type" value="Genomic_DNA"/>
</dbReference>
<dbReference type="CDD" id="cd08977">
    <property type="entry name" value="SusD"/>
    <property type="match status" value="1"/>
</dbReference>
<sequence length="508" mass="55128">MKKSINILLITASALLFYCSCSKSYLNPTPQNTVQQNDSIYTDPAGAAKFLAACYTNLLQWNESSFSWLGLTSITSDDADKGSDPGDLGGDKDQMDALTYSATTGSVAEGWTGNYNGVSNCNQAILNIGLYTQLDAGLKNRYIAEAKFLRAYYYFNLVRMFGDVPLIDTVLNSENPDDVTKAATRVPEADIYAFIEKDLKEAMSVLPTNDNQAAADVGHATKGAAAGLLAKVSLYEKNYQQAYDLSSGIMQGSYGTYGLVDDYSTIWREIGENSKESLFEVQSKIGVPDAAVQQYTAVQGIRAGSFKRITEAGTVSVSAYSGWGFNVPSQDLDNAYEAGDKRKKATIIHIGDTLFDGVILVSAANPRYNYKAYVSVFDESYDGDGDNTNKNIRLLRMGDIVLINAEAANELGNTATAVSSLNLIRHRAGLGNTTASGQQGLRTAIWKERRVELAMECDRFFDLIRTGQAATVFSALGKTFTTGKNEHFPVPQVEIDATEGVTTQNPGY</sequence>
<dbReference type="Pfam" id="PF14322">
    <property type="entry name" value="SusD-like_3"/>
    <property type="match status" value="1"/>
</dbReference>
<proteinExistence type="inferred from homology"/>
<evidence type="ECO:0000256" key="5">
    <source>
        <dbReference type="ARBA" id="ARBA00023237"/>
    </source>
</evidence>
<feature type="domain" description="SusD-like N-terminal" evidence="8">
    <location>
        <begin position="103"/>
        <end position="234"/>
    </location>
</feature>
<gene>
    <name evidence="9" type="ORF">SAMN05192529_11038</name>
</gene>
<dbReference type="RefSeq" id="WP_091397458.1">
    <property type="nucleotide sequence ID" value="NZ_FNQY01000010.1"/>
</dbReference>
<dbReference type="Gene3D" id="1.25.40.390">
    <property type="match status" value="1"/>
</dbReference>
<keyword evidence="10" id="KW-1185">Reference proteome</keyword>
<feature type="chain" id="PRO_5011564389" evidence="6">
    <location>
        <begin position="25"/>
        <end position="508"/>
    </location>
</feature>
<dbReference type="Proteomes" id="UP000199041">
    <property type="component" value="Unassembled WGS sequence"/>
</dbReference>
<dbReference type="InterPro" id="IPR012944">
    <property type="entry name" value="SusD_RagB_dom"/>
</dbReference>
<evidence type="ECO:0000256" key="3">
    <source>
        <dbReference type="ARBA" id="ARBA00022729"/>
    </source>
</evidence>
<evidence type="ECO:0000256" key="2">
    <source>
        <dbReference type="ARBA" id="ARBA00006275"/>
    </source>
</evidence>
<name>A0A1H3Z5T3_9BACT</name>
<comment type="subcellular location">
    <subcellularLocation>
        <location evidence="1">Cell outer membrane</location>
    </subcellularLocation>
</comment>
<dbReference type="Pfam" id="PF07980">
    <property type="entry name" value="SusD_RagB"/>
    <property type="match status" value="1"/>
</dbReference>
<keyword evidence="4" id="KW-0472">Membrane</keyword>
<protein>
    <submittedName>
        <fullName evidence="9">Starch-binding associating with outer membrane</fullName>
    </submittedName>
</protein>
<evidence type="ECO:0000313" key="9">
    <source>
        <dbReference type="EMBL" id="SEA19030.1"/>
    </source>
</evidence>
<evidence type="ECO:0000259" key="7">
    <source>
        <dbReference type="Pfam" id="PF07980"/>
    </source>
</evidence>
<dbReference type="OrthoDB" id="636214at2"/>
<dbReference type="InterPro" id="IPR033985">
    <property type="entry name" value="SusD-like_N"/>
</dbReference>
<feature type="domain" description="RagB/SusD" evidence="7">
    <location>
        <begin position="321"/>
        <end position="508"/>
    </location>
</feature>
<evidence type="ECO:0000259" key="8">
    <source>
        <dbReference type="Pfam" id="PF14322"/>
    </source>
</evidence>
<evidence type="ECO:0000256" key="1">
    <source>
        <dbReference type="ARBA" id="ARBA00004442"/>
    </source>
</evidence>